<feature type="domain" description="Metallo-beta-lactamase" evidence="2">
    <location>
        <begin position="67"/>
        <end position="256"/>
    </location>
</feature>
<feature type="region of interest" description="Disordered" evidence="1">
    <location>
        <begin position="307"/>
        <end position="335"/>
    </location>
</feature>
<evidence type="ECO:0000256" key="1">
    <source>
        <dbReference type="SAM" id="MobiDB-lite"/>
    </source>
</evidence>
<dbReference type="PANTHER" id="PTHR30619:SF1">
    <property type="entry name" value="RECOMBINATION PROTEIN 2"/>
    <property type="match status" value="1"/>
</dbReference>
<dbReference type="CDD" id="cd07731">
    <property type="entry name" value="ComA-like_MBL-fold"/>
    <property type="match status" value="1"/>
</dbReference>
<dbReference type="SMART" id="SM00849">
    <property type="entry name" value="Lactamase_B"/>
    <property type="match status" value="1"/>
</dbReference>
<evidence type="ECO:0000313" key="3">
    <source>
        <dbReference type="EMBL" id="CDS87165.1"/>
    </source>
</evidence>
<dbReference type="Gene3D" id="3.60.15.10">
    <property type="entry name" value="Ribonuclease Z/Hydroxyacylglutathione hydrolase-like"/>
    <property type="match status" value="1"/>
</dbReference>
<sequence length="385" mass="42136">MIEISIKNKKNSKIKTLILLLIVSISIYLTGCTTSDNGNNQSNNNDSLSSSISSDKNVKIHFIDTGNSDAILIQDGKTFILIDGGDNDDEGLMVDYLNNQGVKDIKYLIATHSHADHLGGLDSVVKNFNIENVFVSNGSAETKSYRDFINALANKGLSPSVPLENNKFYLEDSYFEVLNTNGGDTTNEQSLVLVYTNGNDKVLFTGDAEEGTEKEILPKLEKVDLLKVAHHGSRSSSSQEFLDKVNPEYAVLLVGKGNSYGHPHQETMNKLKKMGVKVHRSDECSDIIFESTGDGVFTSCKDGSYNKGVREDGNSGKSNSNTSKNDSFKNKQNTSNSEEIVYFTPKGKSYHSTKNCSGLSRSKKILSGTIAESKKNDPCDICYGK</sequence>
<accession>A0A069AFG5</accession>
<proteinExistence type="predicted"/>
<dbReference type="RefSeq" id="WP_021363586.1">
    <property type="nucleotide sequence ID" value="NZ_BBYB01000003.1"/>
</dbReference>
<evidence type="ECO:0000313" key="4">
    <source>
        <dbReference type="EMBL" id="CDS87852.1"/>
    </source>
</evidence>
<dbReference type="InterPro" id="IPR001279">
    <property type="entry name" value="Metallo-B-lactamas"/>
</dbReference>
<dbReference type="EMBL" id="LK932517">
    <property type="protein sequence ID" value="CDS87852.1"/>
    <property type="molecule type" value="Genomic_DNA"/>
</dbReference>
<feature type="compositionally biased region" description="Low complexity" evidence="1">
    <location>
        <begin position="315"/>
        <end position="325"/>
    </location>
</feature>
<evidence type="ECO:0000259" key="2">
    <source>
        <dbReference type="SMART" id="SM00849"/>
    </source>
</evidence>
<dbReference type="InterPro" id="IPR035681">
    <property type="entry name" value="ComA-like_MBL"/>
</dbReference>
<dbReference type="InterPro" id="IPR036866">
    <property type="entry name" value="RibonucZ/Hydroxyglut_hydro"/>
</dbReference>
<dbReference type="PANTHER" id="PTHR30619">
    <property type="entry name" value="DNA INTERNALIZATION/COMPETENCE PROTEIN COMEC/REC2"/>
    <property type="match status" value="1"/>
</dbReference>
<protein>
    <submittedName>
        <fullName evidence="3">Metallo-beta-lactamase domain protein</fullName>
    </submittedName>
</protein>
<dbReference type="InterPro" id="IPR052159">
    <property type="entry name" value="Competence_DNA_uptake"/>
</dbReference>
<dbReference type="SUPFAM" id="SSF56281">
    <property type="entry name" value="Metallo-hydrolase/oxidoreductase"/>
    <property type="match status" value="1"/>
</dbReference>
<dbReference type="EMBL" id="LK932401">
    <property type="protein sequence ID" value="CDS87165.1"/>
    <property type="molecule type" value="Genomic_DNA"/>
</dbReference>
<organism evidence="3">
    <name type="scientific">Clostridioides difficile</name>
    <name type="common">Peptoclostridium difficile</name>
    <dbReference type="NCBI Taxonomy" id="1496"/>
    <lineage>
        <taxon>Bacteria</taxon>
        <taxon>Bacillati</taxon>
        <taxon>Bacillota</taxon>
        <taxon>Clostridia</taxon>
        <taxon>Peptostreptococcales</taxon>
        <taxon>Peptostreptococcaceae</taxon>
        <taxon>Clostridioides</taxon>
    </lineage>
</organism>
<dbReference type="Pfam" id="PF00753">
    <property type="entry name" value="Lactamase_B"/>
    <property type="match status" value="1"/>
</dbReference>
<gene>
    <name evidence="4" type="ORF">BN1096_630066</name>
    <name evidence="3" type="ORF">BN1097_620064</name>
</gene>
<reference evidence="3" key="1">
    <citation type="submission" date="2014-07" db="EMBL/GenBank/DDBJ databases">
        <authorList>
            <person name="Monot Marc"/>
        </authorList>
    </citation>
    <scope>NUCLEOTIDE SEQUENCE</scope>
    <source>
        <strain evidence="3">7032994</strain>
    </source>
</reference>
<dbReference type="AlphaFoldDB" id="A0A069AFG5"/>
<name>A0A069AFG5_CLODI</name>